<name>A0ABY6U7V0_BIOOC</name>
<proteinExistence type="predicted"/>
<gene>
    <name evidence="1" type="ORF">CLO192961_LOCUS204259</name>
</gene>
<dbReference type="Proteomes" id="UP000766486">
    <property type="component" value="Unassembled WGS sequence"/>
</dbReference>
<protein>
    <submittedName>
        <fullName evidence="1">Uncharacterized protein</fullName>
    </submittedName>
</protein>
<reference evidence="1 2" key="1">
    <citation type="submission" date="2019-06" db="EMBL/GenBank/DDBJ databases">
        <authorList>
            <person name="Broberg M."/>
        </authorList>
    </citation>
    <scope>NUCLEOTIDE SEQUENCE [LARGE SCALE GENOMIC DNA]</scope>
</reference>
<comment type="caution">
    <text evidence="1">The sequence shown here is derived from an EMBL/GenBank/DDBJ whole genome shotgun (WGS) entry which is preliminary data.</text>
</comment>
<sequence length="70" mass="7307">MSVAFSASHVQALKQAIVLLVEDEVENPNSPLSFAPTGESTFEYFGNIGGIVGSLQCSDMTATLAAGWNS</sequence>
<dbReference type="EMBL" id="CABFNS010000762">
    <property type="protein sequence ID" value="VUC27160.1"/>
    <property type="molecule type" value="Genomic_DNA"/>
</dbReference>
<keyword evidence="2" id="KW-1185">Reference proteome</keyword>
<organism evidence="1 2">
    <name type="scientific">Bionectria ochroleuca</name>
    <name type="common">Gliocladium roseum</name>
    <dbReference type="NCBI Taxonomy" id="29856"/>
    <lineage>
        <taxon>Eukaryota</taxon>
        <taxon>Fungi</taxon>
        <taxon>Dikarya</taxon>
        <taxon>Ascomycota</taxon>
        <taxon>Pezizomycotina</taxon>
        <taxon>Sordariomycetes</taxon>
        <taxon>Hypocreomycetidae</taxon>
        <taxon>Hypocreales</taxon>
        <taxon>Bionectriaceae</taxon>
        <taxon>Clonostachys</taxon>
    </lineage>
</organism>
<evidence type="ECO:0000313" key="2">
    <source>
        <dbReference type="Proteomes" id="UP000766486"/>
    </source>
</evidence>
<accession>A0ABY6U7V0</accession>
<evidence type="ECO:0000313" key="1">
    <source>
        <dbReference type="EMBL" id="VUC27160.1"/>
    </source>
</evidence>